<organism evidence="1 2">
    <name type="scientific">Paradevosia tibetensis</name>
    <dbReference type="NCBI Taxonomy" id="1447062"/>
    <lineage>
        <taxon>Bacteria</taxon>
        <taxon>Pseudomonadati</taxon>
        <taxon>Pseudomonadota</taxon>
        <taxon>Alphaproteobacteria</taxon>
        <taxon>Hyphomicrobiales</taxon>
        <taxon>Devosiaceae</taxon>
        <taxon>Paradevosia</taxon>
    </lineage>
</organism>
<evidence type="ECO:0000313" key="2">
    <source>
        <dbReference type="Proteomes" id="UP000321062"/>
    </source>
</evidence>
<gene>
    <name evidence="1" type="ORF">FNA67_02530</name>
</gene>
<dbReference type="KEGG" id="yti:FNA67_02530"/>
<dbReference type="EMBL" id="CP041690">
    <property type="protein sequence ID" value="QEE19117.1"/>
    <property type="molecule type" value="Genomic_DNA"/>
</dbReference>
<accession>A0A5B9DJ57</accession>
<dbReference type="Pfam" id="PF04205">
    <property type="entry name" value="FMN_bind"/>
    <property type="match status" value="1"/>
</dbReference>
<protein>
    <submittedName>
        <fullName evidence="1">FMN-binding protein</fullName>
    </submittedName>
</protein>
<keyword evidence="2" id="KW-1185">Reference proteome</keyword>
<dbReference type="GO" id="GO:0010181">
    <property type="term" value="F:FMN binding"/>
    <property type="evidence" value="ECO:0007669"/>
    <property type="project" value="InterPro"/>
</dbReference>
<proteinExistence type="predicted"/>
<reference evidence="1 2" key="1">
    <citation type="journal article" date="2015" name="Int. J. Syst. Evol. Microbiol.">
        <title>Youhaiella tibetensis gen. nov., sp. nov., isolated from subsurface sediment.</title>
        <authorList>
            <person name="Wang Y.X."/>
            <person name="Huang F.Q."/>
            <person name="Nogi Y."/>
            <person name="Pang S.J."/>
            <person name="Wang P.K."/>
            <person name="Lv J."/>
        </authorList>
    </citation>
    <scope>NUCLEOTIDE SEQUENCE [LARGE SCALE GENOMIC DNA]</scope>
    <source>
        <strain evidence="2">fig4</strain>
    </source>
</reference>
<dbReference type="Gene3D" id="3.90.1010.20">
    <property type="match status" value="1"/>
</dbReference>
<dbReference type="RefSeq" id="WP_147654942.1">
    <property type="nucleotide sequence ID" value="NZ_BMFM01000001.1"/>
</dbReference>
<dbReference type="OrthoDB" id="8099475at2"/>
<evidence type="ECO:0000313" key="1">
    <source>
        <dbReference type="EMBL" id="QEE19117.1"/>
    </source>
</evidence>
<dbReference type="SMART" id="SM00900">
    <property type="entry name" value="FMN_bind"/>
    <property type="match status" value="1"/>
</dbReference>
<dbReference type="InterPro" id="IPR007329">
    <property type="entry name" value="FMN-bd"/>
</dbReference>
<dbReference type="AlphaFoldDB" id="A0A5B9DJ57"/>
<dbReference type="GO" id="GO:0016020">
    <property type="term" value="C:membrane"/>
    <property type="evidence" value="ECO:0007669"/>
    <property type="project" value="InterPro"/>
</dbReference>
<sequence>MRKALLSLAVLAGSGIYVAQQFSAIQVPTALDAIAPPAGQMLPASGPVVTEPAAPAPQTAMVSQPPAVTPSVRQLGRGEIDIASTPTPSATITPPLPQPRPLDAPVSIVQAAATTINGQYRDGTYQGPVTDAYYGNMQVQATIQNGQLTGVDVLQYPNDRRTSRYINSQALPMLEQEVISAHSANVNLITGATLTSQAYVRSLQGALDQARN</sequence>
<dbReference type="Proteomes" id="UP000321062">
    <property type="component" value="Chromosome"/>
</dbReference>
<name>A0A5B9DJ57_9HYPH</name>